<gene>
    <name evidence="2" type="ORF">SAMN05421504_1011122</name>
</gene>
<sequence>MRSTRLRPPARAPEEPDAGFSRAAKVVASIVANTTLLTALVFYFGFVYTQWFFDHFHVHYTLLNQSTPEILARGVDGLFIPLAAASGVVLVLLCAIRYLKKRLAPNRWSALLRICTPIAALAGVALIVAFGFVAVDPSRSLGYPGLPGVALAVGVLLLVFAWHQVIDGPILVEAGIAFVLVTVGLFVAVADYSIALGKQQGGVVEETVQSGPDVLVYSAKSLNLTMDGVHEVVCKQPEAAYRYRYNGLKLLLQSGGQLVLLPSGWTSDKGAAIVLPRTDSLRLEFTTTSPGSC</sequence>
<feature type="transmembrane region" description="Helical" evidence="1">
    <location>
        <begin position="78"/>
        <end position="99"/>
    </location>
</feature>
<dbReference type="AlphaFoldDB" id="A0A1H2V5Z0"/>
<evidence type="ECO:0000313" key="3">
    <source>
        <dbReference type="Proteomes" id="UP000199515"/>
    </source>
</evidence>
<keyword evidence="1" id="KW-0812">Transmembrane</keyword>
<protein>
    <submittedName>
        <fullName evidence="2">Uncharacterized protein</fullName>
    </submittedName>
</protein>
<organism evidence="2 3">
    <name type="scientific">Amycolatopsis xylanica</name>
    <dbReference type="NCBI Taxonomy" id="589385"/>
    <lineage>
        <taxon>Bacteria</taxon>
        <taxon>Bacillati</taxon>
        <taxon>Actinomycetota</taxon>
        <taxon>Actinomycetes</taxon>
        <taxon>Pseudonocardiales</taxon>
        <taxon>Pseudonocardiaceae</taxon>
        <taxon>Amycolatopsis</taxon>
    </lineage>
</organism>
<keyword evidence="3" id="KW-1185">Reference proteome</keyword>
<proteinExistence type="predicted"/>
<name>A0A1H2V5Z0_9PSEU</name>
<feature type="transmembrane region" description="Helical" evidence="1">
    <location>
        <begin position="141"/>
        <end position="163"/>
    </location>
</feature>
<reference evidence="2 3" key="1">
    <citation type="submission" date="2016-10" db="EMBL/GenBank/DDBJ databases">
        <authorList>
            <person name="de Groot N.N."/>
        </authorList>
    </citation>
    <scope>NUCLEOTIDE SEQUENCE [LARGE SCALE GENOMIC DNA]</scope>
    <source>
        <strain evidence="2 3">CPCC 202699</strain>
    </source>
</reference>
<keyword evidence="1" id="KW-1133">Transmembrane helix</keyword>
<dbReference type="Proteomes" id="UP000199515">
    <property type="component" value="Unassembled WGS sequence"/>
</dbReference>
<evidence type="ECO:0000313" key="2">
    <source>
        <dbReference type="EMBL" id="SDW63748.1"/>
    </source>
</evidence>
<keyword evidence="1" id="KW-0472">Membrane</keyword>
<feature type="transmembrane region" description="Helical" evidence="1">
    <location>
        <begin position="30"/>
        <end position="53"/>
    </location>
</feature>
<dbReference type="EMBL" id="FNON01000001">
    <property type="protein sequence ID" value="SDW63748.1"/>
    <property type="molecule type" value="Genomic_DNA"/>
</dbReference>
<dbReference type="OrthoDB" id="4350047at2"/>
<evidence type="ECO:0000256" key="1">
    <source>
        <dbReference type="SAM" id="Phobius"/>
    </source>
</evidence>
<feature type="transmembrane region" description="Helical" evidence="1">
    <location>
        <begin position="111"/>
        <end position="135"/>
    </location>
</feature>
<dbReference type="STRING" id="589385.SAMN05421504_1011122"/>
<feature type="transmembrane region" description="Helical" evidence="1">
    <location>
        <begin position="170"/>
        <end position="190"/>
    </location>
</feature>
<dbReference type="RefSeq" id="WP_091287362.1">
    <property type="nucleotide sequence ID" value="NZ_FNON01000001.1"/>
</dbReference>
<accession>A0A1H2V5Z0</accession>